<protein>
    <recommendedName>
        <fullName evidence="4">DUF6535 domain-containing protein</fullName>
    </recommendedName>
</protein>
<feature type="compositionally biased region" description="Basic and acidic residues" evidence="1">
    <location>
        <begin position="334"/>
        <end position="347"/>
    </location>
</feature>
<reference evidence="5 6" key="1">
    <citation type="submission" date="2015-12" db="EMBL/GenBank/DDBJ databases">
        <title>Draft genome sequence of Moniliophthora roreri, the causal agent of frosty pod rot of cacao.</title>
        <authorList>
            <person name="Aime M.C."/>
            <person name="Diaz-Valderrama J.R."/>
            <person name="Kijpornyongpan T."/>
            <person name="Phillips-Mora W."/>
        </authorList>
    </citation>
    <scope>NUCLEOTIDE SEQUENCE [LARGE SCALE GENOMIC DNA]</scope>
    <source>
        <strain evidence="5 6">MCA 2952</strain>
    </source>
</reference>
<dbReference type="Gene3D" id="2.60.120.260">
    <property type="entry name" value="Galactose-binding domain-like"/>
    <property type="match status" value="1"/>
</dbReference>
<feature type="transmembrane region" description="Helical" evidence="2">
    <location>
        <begin position="512"/>
        <end position="536"/>
    </location>
</feature>
<dbReference type="Proteomes" id="UP000054988">
    <property type="component" value="Unassembled WGS sequence"/>
</dbReference>
<feature type="signal peptide" evidence="3">
    <location>
        <begin position="1"/>
        <end position="22"/>
    </location>
</feature>
<evidence type="ECO:0000256" key="3">
    <source>
        <dbReference type="SAM" id="SignalP"/>
    </source>
</evidence>
<feature type="domain" description="DUF6535" evidence="4">
    <location>
        <begin position="1389"/>
        <end position="1554"/>
    </location>
</feature>
<feature type="compositionally biased region" description="Low complexity" evidence="1">
    <location>
        <begin position="261"/>
        <end position="277"/>
    </location>
</feature>
<feature type="transmembrane region" description="Helical" evidence="2">
    <location>
        <begin position="455"/>
        <end position="474"/>
    </location>
</feature>
<evidence type="ECO:0000256" key="2">
    <source>
        <dbReference type="SAM" id="Phobius"/>
    </source>
</evidence>
<dbReference type="Pfam" id="PF20153">
    <property type="entry name" value="DUF6535"/>
    <property type="match status" value="3"/>
</dbReference>
<feature type="transmembrane region" description="Helical" evidence="2">
    <location>
        <begin position="899"/>
        <end position="918"/>
    </location>
</feature>
<gene>
    <name evidence="5" type="ORF">WG66_12473</name>
</gene>
<feature type="chain" id="PRO_5006901768" description="DUF6535 domain-containing protein" evidence="3">
    <location>
        <begin position="23"/>
        <end position="1844"/>
    </location>
</feature>
<feature type="transmembrane region" description="Helical" evidence="2">
    <location>
        <begin position="392"/>
        <end position="411"/>
    </location>
</feature>
<feature type="transmembrane region" description="Helical" evidence="2">
    <location>
        <begin position="1605"/>
        <end position="1623"/>
    </location>
</feature>
<feature type="transmembrane region" description="Helical" evidence="2">
    <location>
        <begin position="1050"/>
        <end position="1078"/>
    </location>
</feature>
<feature type="region of interest" description="Disordered" evidence="1">
    <location>
        <begin position="311"/>
        <end position="350"/>
    </location>
</feature>
<feature type="region of interest" description="Disordered" evidence="1">
    <location>
        <begin position="261"/>
        <end position="283"/>
    </location>
</feature>
<organism evidence="5 6">
    <name type="scientific">Moniliophthora roreri</name>
    <name type="common">Frosty pod rot fungus</name>
    <name type="synonym">Monilia roreri</name>
    <dbReference type="NCBI Taxonomy" id="221103"/>
    <lineage>
        <taxon>Eukaryota</taxon>
        <taxon>Fungi</taxon>
        <taxon>Dikarya</taxon>
        <taxon>Basidiomycota</taxon>
        <taxon>Agaricomycotina</taxon>
        <taxon>Agaricomycetes</taxon>
        <taxon>Agaricomycetidae</taxon>
        <taxon>Agaricales</taxon>
        <taxon>Marasmiineae</taxon>
        <taxon>Marasmiaceae</taxon>
        <taxon>Moniliophthora</taxon>
    </lineage>
</organism>
<keyword evidence="2" id="KW-0812">Transmembrane</keyword>
<feature type="transmembrane region" description="Helical" evidence="2">
    <location>
        <begin position="1471"/>
        <end position="1490"/>
    </location>
</feature>
<evidence type="ECO:0000259" key="4">
    <source>
        <dbReference type="Pfam" id="PF20153"/>
    </source>
</evidence>
<feature type="transmembrane region" description="Helical" evidence="2">
    <location>
        <begin position="1015"/>
        <end position="1044"/>
    </location>
</feature>
<keyword evidence="2" id="KW-0472">Membrane</keyword>
<feature type="transmembrane region" description="Helical" evidence="2">
    <location>
        <begin position="963"/>
        <end position="982"/>
    </location>
</feature>
<feature type="transmembrane region" description="Helical" evidence="2">
    <location>
        <begin position="1559"/>
        <end position="1585"/>
    </location>
</feature>
<comment type="caution">
    <text evidence="5">The sequence shown here is derived from an EMBL/GenBank/DDBJ whole genome shotgun (WGS) entry which is preliminary data.</text>
</comment>
<feature type="transmembrane region" description="Helical" evidence="2">
    <location>
        <begin position="1523"/>
        <end position="1553"/>
    </location>
</feature>
<feature type="domain" description="DUF6535" evidence="4">
    <location>
        <begin position="880"/>
        <end position="1045"/>
    </location>
</feature>
<evidence type="ECO:0000313" key="5">
    <source>
        <dbReference type="EMBL" id="KTB34932.1"/>
    </source>
</evidence>
<accession>A0A0W0FFG3</accession>
<feature type="transmembrane region" description="Helical" evidence="2">
    <location>
        <begin position="202"/>
        <end position="227"/>
    </location>
</feature>
<dbReference type="InterPro" id="IPR045338">
    <property type="entry name" value="DUF6535"/>
</dbReference>
<feature type="domain" description="DUF6535" evidence="4">
    <location>
        <begin position="372"/>
        <end position="537"/>
    </location>
</feature>
<evidence type="ECO:0000256" key="1">
    <source>
        <dbReference type="SAM" id="MobiDB-lite"/>
    </source>
</evidence>
<sequence length="1844" mass="209226">MTEALFVVGFLVKFLLFTVCTSRKVYRTIDDTRGDEITGIRPVYSPLSAWDDNTCIKSKGCSIVPDRRYAYEGTWTAATYFPTRSEKISVTLRFEGTGIAVYFIVTNDLDPNRISGNTECNFTLDGTLVSRYKYQDTSLTGLIYNQEVFSVQGLANTFHVLEMSVGEQQLDRIIYVNFDYANYTVEVPDDAEVLQSDSGKNIGAIVGGAVGGSVLVMLLAVAGWFLYRRSRKRRAMVEPETNEPKELIPSPELTSSFVPYTVSSSEASRSTSSKTQSHMQSPTPMFQPRLAQAELHDQIQEIREQMSLLRAHHRDSRTASPPPDYMTTPSDPSTEEKAINNSEERASRRWKSGKPFHYKLDASSTQNGCFNTCFEEAVASDSKMCRRWEQDIDTLLVYAGLFSAVVTTFAVESANSLQQDPQEETVRLLAVIAGQANAEPQEEFQASTASITINVMYYLSLTLSLAAALVSILCKQWVREYQREYPHLNPQQKLAVRQSRYEGLQTWRVPGIIALIPLLLQAATALFFFGVVMMLWEANHTVAIVIIVAVVISLLFVIVTTLLAPILLLITWATKRPFYSQCPYKTPLGWTIIRIATPSFLIKYRLLPRGTRNIVQSVESIKRYIRSLNWSMYDMRFVDGNLYEGCMSAAMVWQYPFKESGAYSQCIRALNAQTSWGALKVLIPFLKTAREHQTRMSSESHSGEDEGHTMIPAETLESFVGYVHGTEADGEVETNEEVKKDVIDIACVLFRRNAPRNEKVCYCLEGCVRIVNTARVLPPRTLDVAQYLLHTHRGPLDRDLGSQLDASFDAALHRGAIQRPDYDRTRTALHRGTMDSSIEEKSLSNSEQRAFNPWKSGESFHYKLETGATTQTQTDPFDAFFERAKEFDSSMCTRWEQDIDSLLTYAGLFSAVVTTFAVDSVNSLQQDPQEESVRLLAILAAGQTNAEPQEEFTPSTAAVTINVMYYLSLTLSLTSALVGILCKQWVREYQRDYPHLTAQQKLAVRQSRYDGLQTWHVPGIIAFIPLLLEAATALFFFGFVTMLWETNHTVAIVIIIAVIISLLFVVITTLLAPILLLITWARKISFESQCPYKTPLGWNIIRMVTPSFLLRHRFVSHEKTPKERRRDVGSIKTLVRTLNWSMYDLKFVDGKLYEGSMGAAMVWMYPFQDSMTYSECLRAFKTRISRAVMEKLIPLLKAARELQMKKSKEKSVEKNMEEGPSEVPPILPADVLEGFIAYGANEPNEEVKKDVIDIACVLFRRNVPRNEKIRYCLEGCVRIINTARELPPGTSVVVQYLLQTHKGLLDRELGEQLDASFDAAVARKAIPRPEYDRIRAALRSVYPDAAPLTEEERLSNSGQRAFNPWRSGDSFHYGLEAESTTQTDPFDDCFAEAMRFDSRMCEQLQSNIDALLTYAGLFSAVVTTFAAGAINSLQQDPQEEMVRLLAVIAGQASAEPQEEFKASAASIRINVMYHLSLTLSLTSALIGLLCKQWLREYQRDYPYGNLKQKLAIRQSRYEGLWKWHVPGIIGSFIPLLLEVATAFFFFGFITMLWETNHTVAIVVIVAVIISLLFVVITTFLAPIFLLITWARKKPFMIQCPYKIPYSWIIIRFVTHFFLLWHRFASHGKTPRERRESVRSIKALLQSQYWWDLKFIDGESYERTMSAAMAWMYLFQDNVKYSRCLRALKTRISRAVMEQLIPHLKVTREPGVEEGPSEGPSILPADVLEDFINYDTNEPDEEVNKDMIDIVCVLFRWNVPRNKEIRYCLEGCVRIINTARVLPRRTLDVVQYLLQAHEGLLDRELGEQLDASFDVAVDRKISRPEYDRMRAALRSVYPDAVGGGR</sequence>
<keyword evidence="3" id="KW-0732">Signal</keyword>
<evidence type="ECO:0000313" key="6">
    <source>
        <dbReference type="Proteomes" id="UP000054988"/>
    </source>
</evidence>
<dbReference type="eggNOG" id="ENOG502SN69">
    <property type="taxonomic scope" value="Eukaryota"/>
</dbReference>
<proteinExistence type="predicted"/>
<dbReference type="EMBL" id="LATX01002022">
    <property type="protein sequence ID" value="KTB34932.1"/>
    <property type="molecule type" value="Genomic_DNA"/>
</dbReference>
<name>A0A0W0FFG3_MONRR</name>
<keyword evidence="2" id="KW-1133">Transmembrane helix</keyword>
<feature type="transmembrane region" description="Helical" evidence="2">
    <location>
        <begin position="542"/>
        <end position="570"/>
    </location>
</feature>
<feature type="transmembrane region" description="Helical" evidence="2">
    <location>
        <begin position="1408"/>
        <end position="1430"/>
    </location>
</feature>